<name>A0A0W7TUL9_9FIRM</name>
<dbReference type="AlphaFoldDB" id="A0A0W7TUL9"/>
<dbReference type="InterPro" id="IPR016181">
    <property type="entry name" value="Acyl_CoA_acyltransferase"/>
</dbReference>
<reference evidence="5 6" key="1">
    <citation type="submission" date="2015-10" db="EMBL/GenBank/DDBJ databases">
        <title>A novel member of the family Ruminococcaceae isolated from human faeces.</title>
        <authorList>
            <person name="Shkoporov A.N."/>
            <person name="Chaplin A.V."/>
            <person name="Motuzova O.V."/>
            <person name="Kafarskaia L.I."/>
            <person name="Efimov B.A."/>
        </authorList>
    </citation>
    <scope>NUCLEOTIDE SEQUENCE [LARGE SCALE GENOMIC DNA]</scope>
    <source>
        <strain evidence="5 6">668</strain>
    </source>
</reference>
<comment type="caution">
    <text evidence="5">The sequence shown here is derived from an EMBL/GenBank/DDBJ whole genome shotgun (WGS) entry which is preliminary data.</text>
</comment>
<dbReference type="PANTHER" id="PTHR43792">
    <property type="entry name" value="GNAT FAMILY, PUTATIVE (AFU_ORTHOLOGUE AFUA_3G00765)-RELATED-RELATED"/>
    <property type="match status" value="1"/>
</dbReference>
<dbReference type="GO" id="GO:0005737">
    <property type="term" value="C:cytoplasm"/>
    <property type="evidence" value="ECO:0007669"/>
    <property type="project" value="TreeGrafter"/>
</dbReference>
<gene>
    <name evidence="5" type="ORF">ASJ35_03820</name>
</gene>
<evidence type="ECO:0000259" key="4">
    <source>
        <dbReference type="PROSITE" id="PS51186"/>
    </source>
</evidence>
<dbReference type="PANTHER" id="PTHR43792:SF8">
    <property type="entry name" value="[RIBOSOMAL PROTEIN US5]-ALANINE N-ACETYLTRANSFERASE"/>
    <property type="match status" value="1"/>
</dbReference>
<dbReference type="RefSeq" id="WP_055081288.1">
    <property type="nucleotide sequence ID" value="NZ_DBGEBT010000060.1"/>
</dbReference>
<comment type="similarity">
    <text evidence="3">Belongs to the acetyltransferase family. RimJ subfamily.</text>
</comment>
<proteinExistence type="inferred from homology"/>
<protein>
    <submittedName>
        <fullName evidence="5">Alanine acetyltransferase</fullName>
    </submittedName>
</protein>
<dbReference type="Gene3D" id="3.40.630.30">
    <property type="match status" value="1"/>
</dbReference>
<evidence type="ECO:0000256" key="2">
    <source>
        <dbReference type="ARBA" id="ARBA00023315"/>
    </source>
</evidence>
<organism evidence="5 6">
    <name type="scientific">Ruthenibacterium lactatiformans</name>
    <dbReference type="NCBI Taxonomy" id="1550024"/>
    <lineage>
        <taxon>Bacteria</taxon>
        <taxon>Bacillati</taxon>
        <taxon>Bacillota</taxon>
        <taxon>Clostridia</taxon>
        <taxon>Eubacteriales</taxon>
        <taxon>Oscillospiraceae</taxon>
        <taxon>Ruthenibacterium</taxon>
    </lineage>
</organism>
<keyword evidence="1" id="KW-0808">Transferase</keyword>
<sequence>MELVPAALETRCLILLPAAPGLAPAVLDYYLRNAAFLAPFEPERPAGFYTAEHHARELAADVQRAAQGTGVRFYLALKDVPGRVIGSVALNNIARGAFQSCFLGYKLDGALCGRGYMTQAVEACTRFAFGPAALHRVEANVMPRNTASLRVLEKCGYRPEGLARRYLRINGVWEDHIHMVRLNEPDKG</sequence>
<feature type="domain" description="N-acetyltransferase" evidence="4">
    <location>
        <begin position="13"/>
        <end position="184"/>
    </location>
</feature>
<evidence type="ECO:0000256" key="1">
    <source>
        <dbReference type="ARBA" id="ARBA00022679"/>
    </source>
</evidence>
<dbReference type="PROSITE" id="PS51186">
    <property type="entry name" value="GNAT"/>
    <property type="match status" value="1"/>
</dbReference>
<dbReference type="GO" id="GO:0008999">
    <property type="term" value="F:protein-N-terminal-alanine acetyltransferase activity"/>
    <property type="evidence" value="ECO:0007669"/>
    <property type="project" value="TreeGrafter"/>
</dbReference>
<dbReference type="Proteomes" id="UP000053433">
    <property type="component" value="Unassembled WGS sequence"/>
</dbReference>
<evidence type="ECO:0000256" key="3">
    <source>
        <dbReference type="ARBA" id="ARBA00038502"/>
    </source>
</evidence>
<accession>A0A0W7TUL9</accession>
<evidence type="ECO:0000313" key="5">
    <source>
        <dbReference type="EMBL" id="KUE77407.1"/>
    </source>
</evidence>
<evidence type="ECO:0000313" key="6">
    <source>
        <dbReference type="Proteomes" id="UP000053433"/>
    </source>
</evidence>
<dbReference type="SUPFAM" id="SSF55729">
    <property type="entry name" value="Acyl-CoA N-acyltransferases (Nat)"/>
    <property type="match status" value="1"/>
</dbReference>
<keyword evidence="2" id="KW-0012">Acyltransferase</keyword>
<dbReference type="InterPro" id="IPR000182">
    <property type="entry name" value="GNAT_dom"/>
</dbReference>
<dbReference type="InterPro" id="IPR051531">
    <property type="entry name" value="N-acetyltransferase"/>
</dbReference>
<dbReference type="Pfam" id="PF13302">
    <property type="entry name" value="Acetyltransf_3"/>
    <property type="match status" value="1"/>
</dbReference>
<dbReference type="EMBL" id="LMUA01000003">
    <property type="protein sequence ID" value="KUE77407.1"/>
    <property type="molecule type" value="Genomic_DNA"/>
</dbReference>